<dbReference type="EMBL" id="CAAALY010248989">
    <property type="protein sequence ID" value="VEL35056.1"/>
    <property type="molecule type" value="Genomic_DNA"/>
</dbReference>
<keyword evidence="2" id="KW-1185">Reference proteome</keyword>
<evidence type="ECO:0000313" key="1">
    <source>
        <dbReference type="EMBL" id="VEL35056.1"/>
    </source>
</evidence>
<evidence type="ECO:0000313" key="2">
    <source>
        <dbReference type="Proteomes" id="UP000784294"/>
    </source>
</evidence>
<dbReference type="Proteomes" id="UP000784294">
    <property type="component" value="Unassembled WGS sequence"/>
</dbReference>
<proteinExistence type="predicted"/>
<name>A0A448XEQ8_9PLAT</name>
<gene>
    <name evidence="1" type="ORF">PXEA_LOCUS28496</name>
</gene>
<protein>
    <submittedName>
        <fullName evidence="1">Uncharacterized protein</fullName>
    </submittedName>
</protein>
<sequence length="166" mass="17589">MVNSTQMTRQTSSISLASIAHHRHGLGQINVQTMLRQEEGLETLHELPTPTSKMSVCSVISPAGGKIGAVCGPVGVSTVVSGGQADAVGGRIIRSSGAYPSSSWTEASWLRSGISSEVKLKRPSVFSCPDTDRPVNMMPLMNDFCSLPMLSRTGAVVTSSRSSKRR</sequence>
<comment type="caution">
    <text evidence="1">The sequence shown here is derived from an EMBL/GenBank/DDBJ whole genome shotgun (WGS) entry which is preliminary data.</text>
</comment>
<accession>A0A448XEQ8</accession>
<organism evidence="1 2">
    <name type="scientific">Protopolystoma xenopodis</name>
    <dbReference type="NCBI Taxonomy" id="117903"/>
    <lineage>
        <taxon>Eukaryota</taxon>
        <taxon>Metazoa</taxon>
        <taxon>Spiralia</taxon>
        <taxon>Lophotrochozoa</taxon>
        <taxon>Platyhelminthes</taxon>
        <taxon>Monogenea</taxon>
        <taxon>Polyopisthocotylea</taxon>
        <taxon>Polystomatidea</taxon>
        <taxon>Polystomatidae</taxon>
        <taxon>Protopolystoma</taxon>
    </lineage>
</organism>
<reference evidence="1" key="1">
    <citation type="submission" date="2018-11" db="EMBL/GenBank/DDBJ databases">
        <authorList>
            <consortium name="Pathogen Informatics"/>
        </authorList>
    </citation>
    <scope>NUCLEOTIDE SEQUENCE</scope>
</reference>
<dbReference type="AlphaFoldDB" id="A0A448XEQ8"/>